<evidence type="ECO:0000259" key="13">
    <source>
        <dbReference type="Pfam" id="PF03958"/>
    </source>
</evidence>
<dbReference type="InterPro" id="IPR038591">
    <property type="entry name" value="NolW-like_sf"/>
</dbReference>
<dbReference type="PANTHER" id="PTHR30332:SF24">
    <property type="entry name" value="SECRETIN GSPD-RELATED"/>
    <property type="match status" value="1"/>
</dbReference>
<proteinExistence type="inferred from homology"/>
<evidence type="ECO:0000259" key="14">
    <source>
        <dbReference type="Pfam" id="PF21305"/>
    </source>
</evidence>
<evidence type="ECO:0000256" key="2">
    <source>
        <dbReference type="ARBA" id="ARBA00006980"/>
    </source>
</evidence>
<dbReference type="Gene3D" id="3.30.1370.120">
    <property type="match status" value="3"/>
</dbReference>
<evidence type="ECO:0000256" key="10">
    <source>
        <dbReference type="RuleBase" id="RU004004"/>
    </source>
</evidence>
<feature type="signal peptide" evidence="11">
    <location>
        <begin position="1"/>
        <end position="20"/>
    </location>
</feature>
<feature type="domain" description="NolW-like" evidence="13">
    <location>
        <begin position="261"/>
        <end position="334"/>
    </location>
</feature>
<dbReference type="Proteomes" id="UP000628854">
    <property type="component" value="Unassembled WGS sequence"/>
</dbReference>
<evidence type="ECO:0000256" key="8">
    <source>
        <dbReference type="ARBA" id="ARBA00023136"/>
    </source>
</evidence>
<accession>A0ABQ1J221</accession>
<dbReference type="PANTHER" id="PTHR30332">
    <property type="entry name" value="PROBABLE GENERAL SECRETION PATHWAY PROTEIN D"/>
    <property type="match status" value="1"/>
</dbReference>
<feature type="chain" id="PRO_5045160524" evidence="11">
    <location>
        <begin position="21"/>
        <end position="649"/>
    </location>
</feature>
<evidence type="ECO:0000259" key="12">
    <source>
        <dbReference type="Pfam" id="PF00263"/>
    </source>
</evidence>
<dbReference type="InterPro" id="IPR004846">
    <property type="entry name" value="T2SS/T3SS_dom"/>
</dbReference>
<keyword evidence="9" id="KW-0998">Cell outer membrane</keyword>
<evidence type="ECO:0000256" key="9">
    <source>
        <dbReference type="ARBA" id="ARBA00023237"/>
    </source>
</evidence>
<keyword evidence="4" id="KW-1134">Transmembrane beta strand</keyword>
<evidence type="ECO:0000256" key="6">
    <source>
        <dbReference type="ARBA" id="ARBA00022729"/>
    </source>
</evidence>
<keyword evidence="6 11" id="KW-0732">Signal</keyword>
<comment type="similarity">
    <text evidence="2">Belongs to the bacterial secretin family. GSP D subfamily.</text>
</comment>
<evidence type="ECO:0000256" key="7">
    <source>
        <dbReference type="ARBA" id="ARBA00022927"/>
    </source>
</evidence>
<dbReference type="InterPro" id="IPR001775">
    <property type="entry name" value="GspD/PilQ"/>
</dbReference>
<evidence type="ECO:0000256" key="1">
    <source>
        <dbReference type="ARBA" id="ARBA00004442"/>
    </source>
</evidence>
<dbReference type="NCBIfam" id="TIGR02517">
    <property type="entry name" value="type_II_gspD"/>
    <property type="match status" value="1"/>
</dbReference>
<keyword evidence="5" id="KW-0812">Transmembrane</keyword>
<dbReference type="RefSeq" id="WP_084393912.1">
    <property type="nucleotide sequence ID" value="NZ_BMKF01000001.1"/>
</dbReference>
<dbReference type="Pfam" id="PF21305">
    <property type="entry name" value="type_II_gspD_N0"/>
    <property type="match status" value="1"/>
</dbReference>
<gene>
    <name evidence="15" type="primary">pulD</name>
    <name evidence="15" type="ORF">GCM10011503_03130</name>
</gene>
<dbReference type="InterPro" id="IPR005644">
    <property type="entry name" value="NolW-like"/>
</dbReference>
<evidence type="ECO:0000313" key="16">
    <source>
        <dbReference type="Proteomes" id="UP000628854"/>
    </source>
</evidence>
<dbReference type="PRINTS" id="PR00811">
    <property type="entry name" value="BCTERIALGSPD"/>
</dbReference>
<dbReference type="InterPro" id="IPR013356">
    <property type="entry name" value="T2SS_GspD"/>
</dbReference>
<organism evidence="15 16">
    <name type="scientific">Henriciella pelagia</name>
    <dbReference type="NCBI Taxonomy" id="1977912"/>
    <lineage>
        <taxon>Bacteria</taxon>
        <taxon>Pseudomonadati</taxon>
        <taxon>Pseudomonadota</taxon>
        <taxon>Alphaproteobacteria</taxon>
        <taxon>Hyphomonadales</taxon>
        <taxon>Hyphomonadaceae</taxon>
        <taxon>Henriciella</taxon>
    </lineage>
</organism>
<dbReference type="Pfam" id="PF00263">
    <property type="entry name" value="Secretin"/>
    <property type="match status" value="1"/>
</dbReference>
<keyword evidence="16" id="KW-1185">Reference proteome</keyword>
<dbReference type="EMBL" id="BMKF01000001">
    <property type="protein sequence ID" value="GGB58114.1"/>
    <property type="molecule type" value="Genomic_DNA"/>
</dbReference>
<name>A0ABQ1J221_9PROT</name>
<keyword evidence="8" id="KW-0472">Membrane</keyword>
<comment type="caution">
    <text evidence="15">The sequence shown here is derived from an EMBL/GenBank/DDBJ whole genome shotgun (WGS) entry which is preliminary data.</text>
</comment>
<dbReference type="InterPro" id="IPR049371">
    <property type="entry name" value="GspD-like_N0"/>
</dbReference>
<protein>
    <submittedName>
        <fullName evidence="15">Type II secretion system protein GspD</fullName>
    </submittedName>
</protein>
<evidence type="ECO:0000256" key="11">
    <source>
        <dbReference type="SAM" id="SignalP"/>
    </source>
</evidence>
<feature type="domain" description="NolW-like" evidence="13">
    <location>
        <begin position="188"/>
        <end position="254"/>
    </location>
</feature>
<keyword evidence="3 10" id="KW-0813">Transport</keyword>
<evidence type="ECO:0000256" key="4">
    <source>
        <dbReference type="ARBA" id="ARBA00022452"/>
    </source>
</evidence>
<evidence type="ECO:0000256" key="3">
    <source>
        <dbReference type="ARBA" id="ARBA00022448"/>
    </source>
</evidence>
<evidence type="ECO:0000256" key="5">
    <source>
        <dbReference type="ARBA" id="ARBA00022692"/>
    </source>
</evidence>
<reference evidence="16" key="1">
    <citation type="journal article" date="2019" name="Int. J. Syst. Evol. Microbiol.">
        <title>The Global Catalogue of Microorganisms (GCM) 10K type strain sequencing project: providing services to taxonomists for standard genome sequencing and annotation.</title>
        <authorList>
            <consortium name="The Broad Institute Genomics Platform"/>
            <consortium name="The Broad Institute Genome Sequencing Center for Infectious Disease"/>
            <person name="Wu L."/>
            <person name="Ma J."/>
        </authorList>
    </citation>
    <scope>NUCLEOTIDE SEQUENCE [LARGE SCALE GENOMIC DNA]</scope>
    <source>
        <strain evidence="16">CGMCC 1.15928</strain>
    </source>
</reference>
<feature type="domain" description="GspD-like N0" evidence="14">
    <location>
        <begin position="33"/>
        <end position="103"/>
    </location>
</feature>
<feature type="domain" description="NolW-like" evidence="13">
    <location>
        <begin position="135"/>
        <end position="184"/>
    </location>
</feature>
<evidence type="ECO:0000313" key="15">
    <source>
        <dbReference type="EMBL" id="GGB58114.1"/>
    </source>
</evidence>
<feature type="domain" description="Type II/III secretion system secretin-like" evidence="12">
    <location>
        <begin position="435"/>
        <end position="599"/>
    </location>
</feature>
<comment type="subcellular location">
    <subcellularLocation>
        <location evidence="1 10">Cell outer membrane</location>
    </subcellularLocation>
</comment>
<keyword evidence="7" id="KW-0653">Protein transport</keyword>
<dbReference type="Pfam" id="PF03958">
    <property type="entry name" value="Secretin_N"/>
    <property type="match status" value="3"/>
</dbReference>
<dbReference type="InterPro" id="IPR050810">
    <property type="entry name" value="Bact_Secretion_Sys_Channel"/>
</dbReference>
<sequence>MKTLLTACAVAALAAPFATAEMQSPQAARHVLSLDDVEITALIDDVSIITGYTFILHPDVSRTRVTVLSQAPMTTDEVFQVFLSTLRVHGFAAIPAGKGVYRVVPEQLAVGEAGIANAGPNTFITEIFSFDSFGAVEAAQMIKPLVDAQGQVVANTRSNSVVVVDYASNMPRIRNIVEQLDQDDRTEVQTLALKSVPSKEMAEILKSLLGSRDGETVHNFEVSSSPTSNSIIVRGDASMVARSINIAQQLDQAEPTRDNLRVIELNNSKAEEIVPILEKLAATMAEQRRPSENAVPMATIAHHPESNSLIISATPDTLLAMERVVEALDKRRAQVLVEAIIVEMSDDTARELGVQFLLSGTGDSATPFATTNFTRSAPNLLALAGAILTDDDLPGGSNGSPFTEAAISSLLGVNGSLLGIGGQSGDTLFGAIINAVEQDTNSRVLSKPFNMTLDNGTSSLLVGQDVPLTSGEVLGDANSNPFRTVQREQVGVKLEVTPRISSDDTIRLDIYQEVSSVFGQVGTVSPDLILNTRNISTSVLADNGEIIVIGGLIEQTEAKQNSKVPLLGDIPVAGNLFKSEGVGGTRTNLMVFIKPTIIRDREQASRVTARSYNYLRAQELLRDDTVGVGIDQFLGEVLGEPGPVGPPLE</sequence>